<evidence type="ECO:0000313" key="2">
    <source>
        <dbReference type="Ensembl" id="ENSPMGP00000022356.1"/>
    </source>
</evidence>
<dbReference type="Pfam" id="PF04908">
    <property type="entry name" value="SH3BGR"/>
    <property type="match status" value="1"/>
</dbReference>
<dbReference type="InterPro" id="IPR006993">
    <property type="entry name" value="Glut_rich_SH3-bd"/>
</dbReference>
<name>A0A3B4B191_9GOBI</name>
<reference evidence="2" key="1">
    <citation type="submission" date="2025-08" db="UniProtKB">
        <authorList>
            <consortium name="Ensembl"/>
        </authorList>
    </citation>
    <scope>IDENTIFICATION</scope>
</reference>
<evidence type="ECO:0000313" key="3">
    <source>
        <dbReference type="Proteomes" id="UP000261520"/>
    </source>
</evidence>
<dbReference type="PANTHER" id="PTHR12232">
    <property type="entry name" value="SH3 DOMAIN-BINDING GLUTAMIC ACID-RICH-LIKE PROTEIN"/>
    <property type="match status" value="1"/>
</dbReference>
<dbReference type="Gene3D" id="3.40.30.10">
    <property type="entry name" value="Glutaredoxin"/>
    <property type="match status" value="1"/>
</dbReference>
<organism evidence="2 3">
    <name type="scientific">Periophthalmus magnuspinnatus</name>
    <dbReference type="NCBI Taxonomy" id="409849"/>
    <lineage>
        <taxon>Eukaryota</taxon>
        <taxon>Metazoa</taxon>
        <taxon>Chordata</taxon>
        <taxon>Craniata</taxon>
        <taxon>Vertebrata</taxon>
        <taxon>Euteleostomi</taxon>
        <taxon>Actinopterygii</taxon>
        <taxon>Neopterygii</taxon>
        <taxon>Teleostei</taxon>
        <taxon>Neoteleostei</taxon>
        <taxon>Acanthomorphata</taxon>
        <taxon>Gobiaria</taxon>
        <taxon>Gobiiformes</taxon>
        <taxon>Gobioidei</taxon>
        <taxon>Gobiidae</taxon>
        <taxon>Oxudercinae</taxon>
        <taxon>Periophthalmus</taxon>
    </lineage>
</organism>
<reference evidence="2" key="2">
    <citation type="submission" date="2025-09" db="UniProtKB">
        <authorList>
            <consortium name="Ensembl"/>
        </authorList>
    </citation>
    <scope>IDENTIFICATION</scope>
</reference>
<accession>A0A3B4B191</accession>
<evidence type="ECO:0008006" key="4">
    <source>
        <dbReference type="Google" id="ProtNLM"/>
    </source>
</evidence>
<dbReference type="Proteomes" id="UP000261520">
    <property type="component" value="Unplaced"/>
</dbReference>
<dbReference type="AlphaFoldDB" id="A0A3B4B191"/>
<dbReference type="InterPro" id="IPR051033">
    <property type="entry name" value="SH3BGR"/>
</dbReference>
<evidence type="ECO:0000256" key="1">
    <source>
        <dbReference type="ARBA" id="ARBA00007764"/>
    </source>
</evidence>
<dbReference type="InterPro" id="IPR036249">
    <property type="entry name" value="Thioredoxin-like_sf"/>
</dbReference>
<dbReference type="PANTHER" id="PTHR12232:SF15">
    <property type="entry name" value="SH3 DOMAIN-BINDING GLUTAMIC ACID-RICH PROTEIN HOMOLOG"/>
    <property type="match status" value="1"/>
</dbReference>
<keyword evidence="3" id="KW-1185">Reference proteome</keyword>
<protein>
    <recommendedName>
        <fullName evidence="4">SH3 domain binding glutamate-rich protein like 3</fullName>
    </recommendedName>
</protein>
<dbReference type="Ensembl" id="ENSPMGT00000023807.1">
    <property type="protein sequence ID" value="ENSPMGP00000022356.1"/>
    <property type="gene ID" value="ENSPMGG00000018081.1"/>
</dbReference>
<dbReference type="STRING" id="409849.ENSPMGP00000022356"/>
<dbReference type="SUPFAM" id="SSF52833">
    <property type="entry name" value="Thioredoxin-like"/>
    <property type="match status" value="1"/>
</dbReference>
<sequence>NMALLVFYSSVSGNMEMKKRQEWIFSVFTAKNIAFKAVDISQNSDDKELMRKIVGDPTALPPQICRGDTYCGDYTSFQNAIEEERLEAFLKM</sequence>
<dbReference type="GO" id="GO:0005737">
    <property type="term" value="C:cytoplasm"/>
    <property type="evidence" value="ECO:0007669"/>
    <property type="project" value="TreeGrafter"/>
</dbReference>
<proteinExistence type="inferred from homology"/>
<comment type="similarity">
    <text evidence="1">Belongs to the SH3BGR family.</text>
</comment>